<dbReference type="GO" id="GO:0005952">
    <property type="term" value="C:cAMP-dependent protein kinase complex"/>
    <property type="evidence" value="ECO:0007669"/>
    <property type="project" value="InterPro"/>
</dbReference>
<dbReference type="SMART" id="SM00100">
    <property type="entry name" value="cNMP"/>
    <property type="match status" value="1"/>
</dbReference>
<evidence type="ECO:0000313" key="5">
    <source>
        <dbReference type="Proteomes" id="UP000094056"/>
    </source>
</evidence>
<evidence type="ECO:0000259" key="3">
    <source>
        <dbReference type="PROSITE" id="PS50042"/>
    </source>
</evidence>
<dbReference type="InterPro" id="IPR050503">
    <property type="entry name" value="cAMP-dep_PK_reg_su-like"/>
</dbReference>
<dbReference type="CDD" id="cd00038">
    <property type="entry name" value="CAP_ED"/>
    <property type="match status" value="1"/>
</dbReference>
<dbReference type="SUPFAM" id="SSF51206">
    <property type="entry name" value="cAMP-binding domain-like"/>
    <property type="match status" value="1"/>
</dbReference>
<comment type="caution">
    <text evidence="4">The sequence shown here is derived from an EMBL/GenBank/DDBJ whole genome shotgun (WGS) entry which is preliminary data.</text>
</comment>
<dbReference type="InterPro" id="IPR014710">
    <property type="entry name" value="RmlC-like_jellyroll"/>
</dbReference>
<dbReference type="PANTHER" id="PTHR11635">
    <property type="entry name" value="CAMP-DEPENDENT PROTEIN KINASE REGULATORY CHAIN"/>
    <property type="match status" value="1"/>
</dbReference>
<protein>
    <submittedName>
        <fullName evidence="4">Transcriptional regulator of Crp family</fullName>
    </submittedName>
</protein>
<reference evidence="4 5" key="1">
    <citation type="submission" date="2016-07" db="EMBL/GenBank/DDBJ databases">
        <title>Draft genome of Scalindua rubra, obtained from a brine-seawater interface in the Red Sea, sheds light on salt adaptation in anammox bacteria.</title>
        <authorList>
            <person name="Speth D.R."/>
            <person name="Lagkouvardos I."/>
            <person name="Wang Y."/>
            <person name="Qian P.-Y."/>
            <person name="Dutilh B.E."/>
            <person name="Jetten M.S."/>
        </authorList>
    </citation>
    <scope>NUCLEOTIDE SEQUENCE [LARGE SCALE GENOMIC DNA]</scope>
    <source>
        <strain evidence="4">BSI-1</strain>
    </source>
</reference>
<dbReference type="Gene3D" id="2.60.120.10">
    <property type="entry name" value="Jelly Rolls"/>
    <property type="match status" value="1"/>
</dbReference>
<keyword evidence="2" id="KW-0812">Transmembrane</keyword>
<organism evidence="4 5">
    <name type="scientific">Candidatus Scalindua rubra</name>
    <dbReference type="NCBI Taxonomy" id="1872076"/>
    <lineage>
        <taxon>Bacteria</taxon>
        <taxon>Pseudomonadati</taxon>
        <taxon>Planctomycetota</taxon>
        <taxon>Candidatus Brocadiia</taxon>
        <taxon>Candidatus Brocadiales</taxon>
        <taxon>Candidatus Scalinduaceae</taxon>
        <taxon>Candidatus Scalindua</taxon>
    </lineage>
</organism>
<dbReference type="GO" id="GO:0030552">
    <property type="term" value="F:cAMP binding"/>
    <property type="evidence" value="ECO:0007669"/>
    <property type="project" value="TreeGrafter"/>
</dbReference>
<proteinExistence type="predicted"/>
<dbReference type="SUPFAM" id="SSF48371">
    <property type="entry name" value="ARM repeat"/>
    <property type="match status" value="1"/>
</dbReference>
<keyword evidence="2" id="KW-1133">Transmembrane helix</keyword>
<dbReference type="InterPro" id="IPR018490">
    <property type="entry name" value="cNMP-bd_dom_sf"/>
</dbReference>
<feature type="coiled-coil region" evidence="1">
    <location>
        <begin position="226"/>
        <end position="253"/>
    </location>
</feature>
<evidence type="ECO:0000256" key="1">
    <source>
        <dbReference type="SAM" id="Coils"/>
    </source>
</evidence>
<dbReference type="PANTHER" id="PTHR11635:SF152">
    <property type="entry name" value="CAMP-DEPENDENT PROTEIN KINASE TYPE I REGULATORY SUBUNIT-RELATED"/>
    <property type="match status" value="1"/>
</dbReference>
<dbReference type="GO" id="GO:0005829">
    <property type="term" value="C:cytosol"/>
    <property type="evidence" value="ECO:0007669"/>
    <property type="project" value="TreeGrafter"/>
</dbReference>
<dbReference type="GO" id="GO:0034236">
    <property type="term" value="F:protein kinase A catalytic subunit binding"/>
    <property type="evidence" value="ECO:0007669"/>
    <property type="project" value="TreeGrafter"/>
</dbReference>
<dbReference type="InterPro" id="IPR018488">
    <property type="entry name" value="cNMP-bd_CS"/>
</dbReference>
<keyword evidence="1" id="KW-0175">Coiled coil</keyword>
<dbReference type="PROSITE" id="PS00889">
    <property type="entry name" value="CNMP_BINDING_2"/>
    <property type="match status" value="1"/>
</dbReference>
<dbReference type="PROSITE" id="PS50042">
    <property type="entry name" value="CNMP_BINDING_3"/>
    <property type="match status" value="1"/>
</dbReference>
<sequence length="533" mass="60852">MMKEFLKEVSIFSELNDQELDLLVKAAHEKVYPKDSYIVRKDDAGTSLFLIRSGEVKIVLEKPTGGEVSLSTLGKGSFFGEMSLFDGRPRSATVVAQEDTTIVEIRREDFLQQITKSPEISLKVLAEMAGRIRHTDEKVREFADKVYREAYTSLEETLNAKLKSAETIYQKTEDRAFKTMDHVESSRKTLTIVAYIIIGVFSTIGGVFGFFGFTKYAHLQEIYKEAVEIGKKIESANKLISETEEQIREAKSVREIMLNIRKVREDMRLDEEIGLDEKIDRKKDEVDIITLRMAAINFGQSKTSLLEYLRNQDDYEPKVKLEALQAFLKLIDRSGEELEIGDKHNILKLLKTVLTNEESDWRMRLIARDEFIKLGKGDTEFAENIRKELHDIILDKDSKNSVKLDVARILAALGEKDDKTREVLERTIEKENIFSHIPAAVSLIEMGDNAGLDHIIKNLHMGGKSGFWAAIFFGQLLIEKKPNDLNVPIEDVTVNNVIEQLENGSKKNSKFNKYMKNYAERIAKELRGKLGEK</sequence>
<dbReference type="Pfam" id="PF00027">
    <property type="entry name" value="cNMP_binding"/>
    <property type="match status" value="1"/>
</dbReference>
<feature type="domain" description="Cyclic nucleotide-binding" evidence="3">
    <location>
        <begin position="11"/>
        <end position="131"/>
    </location>
</feature>
<dbReference type="EMBL" id="MAYW01000021">
    <property type="protein sequence ID" value="ODS33698.1"/>
    <property type="molecule type" value="Genomic_DNA"/>
</dbReference>
<gene>
    <name evidence="4" type="primary">crp_2</name>
    <name evidence="4" type="ORF">SCARUB_01134</name>
</gene>
<name>A0A1E3XDL6_9BACT</name>
<dbReference type="GO" id="GO:0004862">
    <property type="term" value="F:cAMP-dependent protein kinase inhibitor activity"/>
    <property type="evidence" value="ECO:0007669"/>
    <property type="project" value="TreeGrafter"/>
</dbReference>
<keyword evidence="2" id="KW-0472">Membrane</keyword>
<dbReference type="Proteomes" id="UP000094056">
    <property type="component" value="Unassembled WGS sequence"/>
</dbReference>
<feature type="transmembrane region" description="Helical" evidence="2">
    <location>
        <begin position="192"/>
        <end position="213"/>
    </location>
</feature>
<accession>A0A1E3XDL6</accession>
<evidence type="ECO:0000256" key="2">
    <source>
        <dbReference type="SAM" id="Phobius"/>
    </source>
</evidence>
<dbReference type="AlphaFoldDB" id="A0A1E3XDL6"/>
<dbReference type="InterPro" id="IPR000595">
    <property type="entry name" value="cNMP-bd_dom"/>
</dbReference>
<evidence type="ECO:0000313" key="4">
    <source>
        <dbReference type="EMBL" id="ODS33698.1"/>
    </source>
</evidence>
<dbReference type="InterPro" id="IPR016024">
    <property type="entry name" value="ARM-type_fold"/>
</dbReference>